<evidence type="ECO:0000256" key="5">
    <source>
        <dbReference type="ARBA" id="ARBA00022989"/>
    </source>
</evidence>
<keyword evidence="3 7" id="KW-0812">Transmembrane</keyword>
<dbReference type="KEGG" id="soe:110777726"/>
<dbReference type="PANTHER" id="PTHR32285">
    <property type="entry name" value="PROTEIN TRICHOME BIREFRINGENCE-LIKE 9-RELATED"/>
    <property type="match status" value="1"/>
</dbReference>
<name>A0A9R0HWA9_SPIOL</name>
<feature type="domain" description="Trichome birefringence-like N-terminal" evidence="9">
    <location>
        <begin position="78"/>
        <end position="130"/>
    </location>
</feature>
<reference evidence="10" key="1">
    <citation type="journal article" date="2021" name="Nat. Commun.">
        <title>Genomic analyses provide insights into spinach domestication and the genetic basis of agronomic traits.</title>
        <authorList>
            <person name="Cai X."/>
            <person name="Sun X."/>
            <person name="Xu C."/>
            <person name="Sun H."/>
            <person name="Wang X."/>
            <person name="Ge C."/>
            <person name="Zhang Z."/>
            <person name="Wang Q."/>
            <person name="Fei Z."/>
            <person name="Jiao C."/>
            <person name="Wang Q."/>
        </authorList>
    </citation>
    <scope>NUCLEOTIDE SEQUENCE [LARGE SCALE GENOMIC DNA]</scope>
    <source>
        <strain evidence="10">cv. Varoflay</strain>
    </source>
</reference>
<dbReference type="Proteomes" id="UP000813463">
    <property type="component" value="Chromosome 3"/>
</dbReference>
<organism evidence="10 11">
    <name type="scientific">Spinacia oleracea</name>
    <name type="common">Spinach</name>
    <dbReference type="NCBI Taxonomy" id="3562"/>
    <lineage>
        <taxon>Eukaryota</taxon>
        <taxon>Viridiplantae</taxon>
        <taxon>Streptophyta</taxon>
        <taxon>Embryophyta</taxon>
        <taxon>Tracheophyta</taxon>
        <taxon>Spermatophyta</taxon>
        <taxon>Magnoliopsida</taxon>
        <taxon>eudicotyledons</taxon>
        <taxon>Gunneridae</taxon>
        <taxon>Pentapetalae</taxon>
        <taxon>Caryophyllales</taxon>
        <taxon>Chenopodiaceae</taxon>
        <taxon>Chenopodioideae</taxon>
        <taxon>Anserineae</taxon>
        <taxon>Spinacia</taxon>
    </lineage>
</organism>
<dbReference type="InterPro" id="IPR025846">
    <property type="entry name" value="TBL_N"/>
</dbReference>
<dbReference type="AlphaFoldDB" id="A0A9R0HWA9"/>
<comment type="similarity">
    <text evidence="2">Belongs to the PC-esterase family. TBL subfamily.</text>
</comment>
<protein>
    <submittedName>
        <fullName evidence="11">Protein trichome birefringence-like 4</fullName>
    </submittedName>
</protein>
<evidence type="ECO:0000256" key="6">
    <source>
        <dbReference type="ARBA" id="ARBA00023136"/>
    </source>
</evidence>
<dbReference type="GO" id="GO:0016020">
    <property type="term" value="C:membrane"/>
    <property type="evidence" value="ECO:0007669"/>
    <property type="project" value="UniProtKB-SubCell"/>
</dbReference>
<dbReference type="PANTHER" id="PTHR32285:SF241">
    <property type="entry name" value="PROTEIN TRICHOME BIREFRINGENCE-LIKE 4"/>
    <property type="match status" value="1"/>
</dbReference>
<reference evidence="11" key="2">
    <citation type="submission" date="2025-08" db="UniProtKB">
        <authorList>
            <consortium name="RefSeq"/>
        </authorList>
    </citation>
    <scope>IDENTIFICATION</scope>
    <source>
        <tissue evidence="11">Leaf</tissue>
    </source>
</reference>
<dbReference type="RefSeq" id="XP_021838008.1">
    <property type="nucleotide sequence ID" value="XM_021982316.2"/>
</dbReference>
<dbReference type="Pfam" id="PF14416">
    <property type="entry name" value="PMR5N"/>
    <property type="match status" value="1"/>
</dbReference>
<dbReference type="OrthoDB" id="630188at2759"/>
<keyword evidence="4" id="KW-0735">Signal-anchor</keyword>
<proteinExistence type="inferred from homology"/>
<comment type="subcellular location">
    <subcellularLocation>
        <location evidence="1">Membrane</location>
        <topology evidence="1">Single-pass membrane protein</topology>
    </subcellularLocation>
</comment>
<dbReference type="GO" id="GO:0005794">
    <property type="term" value="C:Golgi apparatus"/>
    <property type="evidence" value="ECO:0000318"/>
    <property type="project" value="GO_Central"/>
</dbReference>
<evidence type="ECO:0000256" key="3">
    <source>
        <dbReference type="ARBA" id="ARBA00022692"/>
    </source>
</evidence>
<feature type="transmembrane region" description="Helical" evidence="7">
    <location>
        <begin position="20"/>
        <end position="37"/>
    </location>
</feature>
<evidence type="ECO:0000313" key="10">
    <source>
        <dbReference type="Proteomes" id="UP000813463"/>
    </source>
</evidence>
<sequence length="410" mass="47615">MFNLQNISISKHLPSTRTTLILTCFVLISSLVFLINYPSTTNTLLSTASTLTSQFFSFSNTNSFVAKVDPPSIKKHTTCDIFDGRWVYDDSYPVYDPWSCPYVEREFSCFNNGRRDLGYLKYRWQPNGCDIPRFDAKKMMEMLRGKRLVFVGDSLNRNMCQSLICHLRMFKGQTYRSGLFYNYYFKDYNCSISLITAPFLVQQHRLPNKKETLRLDTMEATISKYRDADFLIFNTGHWWNHNKSRNGENFFQEGDVVHNKMDVGVAFTKALKTWANWVDTNVNTTKTQVFFRGFAHMHFMGGEWDTDGTCHNETSPVTDESLLKPYPLLMQTLETVLSQMKTPVFYLNITKSTAYRKDAHPSIYRRPGSKLRRGAIQDCSHWCLPGVPDSWNQLLYASLFSSQGYNRTTY</sequence>
<dbReference type="GeneID" id="110777726"/>
<evidence type="ECO:0000256" key="4">
    <source>
        <dbReference type="ARBA" id="ARBA00022968"/>
    </source>
</evidence>
<feature type="domain" description="Trichome birefringence-like C-terminal" evidence="8">
    <location>
        <begin position="131"/>
        <end position="397"/>
    </location>
</feature>
<evidence type="ECO:0000256" key="2">
    <source>
        <dbReference type="ARBA" id="ARBA00007727"/>
    </source>
</evidence>
<dbReference type="InterPro" id="IPR029962">
    <property type="entry name" value="TBL"/>
</dbReference>
<evidence type="ECO:0000256" key="7">
    <source>
        <dbReference type="SAM" id="Phobius"/>
    </source>
</evidence>
<evidence type="ECO:0000259" key="9">
    <source>
        <dbReference type="Pfam" id="PF14416"/>
    </source>
</evidence>
<evidence type="ECO:0000256" key="1">
    <source>
        <dbReference type="ARBA" id="ARBA00004167"/>
    </source>
</evidence>
<dbReference type="Pfam" id="PF13839">
    <property type="entry name" value="PC-Esterase"/>
    <property type="match status" value="1"/>
</dbReference>
<evidence type="ECO:0000259" key="8">
    <source>
        <dbReference type="Pfam" id="PF13839"/>
    </source>
</evidence>
<dbReference type="GO" id="GO:0016413">
    <property type="term" value="F:O-acetyltransferase activity"/>
    <property type="evidence" value="ECO:0000318"/>
    <property type="project" value="GO_Central"/>
</dbReference>
<keyword evidence="5 7" id="KW-1133">Transmembrane helix</keyword>
<keyword evidence="6 7" id="KW-0472">Membrane</keyword>
<keyword evidence="10" id="KW-1185">Reference proteome</keyword>
<gene>
    <name evidence="11" type="primary">LOC110777726</name>
</gene>
<evidence type="ECO:0000313" key="11">
    <source>
        <dbReference type="RefSeq" id="XP_021838008.1"/>
    </source>
</evidence>
<accession>A0A9R0HWA9</accession>
<dbReference type="InterPro" id="IPR026057">
    <property type="entry name" value="TBL_C"/>
</dbReference>